<comment type="caution">
    <text evidence="1">The sequence shown here is derived from an EMBL/GenBank/DDBJ whole genome shotgun (WGS) entry which is preliminary data.</text>
</comment>
<name>A0A4T2BVH6_9MICO</name>
<dbReference type="EMBL" id="QYRT01000031">
    <property type="protein sequence ID" value="TIH33796.1"/>
    <property type="molecule type" value="Genomic_DNA"/>
</dbReference>
<keyword evidence="2" id="KW-1185">Reference proteome</keyword>
<gene>
    <name evidence="1" type="ORF">D4765_14025</name>
</gene>
<dbReference type="OrthoDB" id="5113930at2"/>
<organism evidence="1 2">
    <name type="scientific">Subtercola vilae</name>
    <dbReference type="NCBI Taxonomy" id="2056433"/>
    <lineage>
        <taxon>Bacteria</taxon>
        <taxon>Bacillati</taxon>
        <taxon>Actinomycetota</taxon>
        <taxon>Actinomycetes</taxon>
        <taxon>Micrococcales</taxon>
        <taxon>Microbacteriaceae</taxon>
        <taxon>Subtercola</taxon>
    </lineage>
</organism>
<dbReference type="RefSeq" id="WP_136642919.1">
    <property type="nucleotide sequence ID" value="NZ_QYRT01000031.1"/>
</dbReference>
<protein>
    <recommendedName>
        <fullName evidence="3">Transcriptional regulator</fullName>
    </recommendedName>
</protein>
<dbReference type="Proteomes" id="UP000306192">
    <property type="component" value="Unassembled WGS sequence"/>
</dbReference>
<evidence type="ECO:0000313" key="1">
    <source>
        <dbReference type="EMBL" id="TIH33796.1"/>
    </source>
</evidence>
<evidence type="ECO:0000313" key="2">
    <source>
        <dbReference type="Proteomes" id="UP000306192"/>
    </source>
</evidence>
<evidence type="ECO:0008006" key="3">
    <source>
        <dbReference type="Google" id="ProtNLM"/>
    </source>
</evidence>
<dbReference type="AlphaFoldDB" id="A0A4T2BVH6"/>
<proteinExistence type="predicted"/>
<accession>A0A4T2BVH6</accession>
<sequence length="74" mass="8178">MAQLLRGTQITRSSLTNKLLILEKAGCITADVPEGESRVGKNLNYSVVHERVETLQQAWKSYVLSSTPPDQPLP</sequence>
<reference evidence="1 2" key="1">
    <citation type="journal article" date="2019" name="Microorganisms">
        <title>Systematic Affiliation and Genome Analysis of Subtercola vilae DB165(T) with Particular Emphasis on Cold Adaptation of an Isolate from a High-Altitude Cold Volcano Lake.</title>
        <authorList>
            <person name="Villalobos A.S."/>
            <person name="Wiese J."/>
            <person name="Imhoff J.F."/>
            <person name="Dorador C."/>
            <person name="Keller A."/>
            <person name="Hentschel U."/>
        </authorList>
    </citation>
    <scope>NUCLEOTIDE SEQUENCE [LARGE SCALE GENOMIC DNA]</scope>
    <source>
        <strain evidence="1 2">DB165</strain>
    </source>
</reference>